<evidence type="ECO:0000256" key="1">
    <source>
        <dbReference type="SAM" id="MobiDB-lite"/>
    </source>
</evidence>
<dbReference type="PANTHER" id="PTHR36933:SF1">
    <property type="entry name" value="SLL0788 PROTEIN"/>
    <property type="match status" value="1"/>
</dbReference>
<protein>
    <submittedName>
        <fullName evidence="3">Lipoprotein</fullName>
    </submittedName>
</protein>
<dbReference type="Proteomes" id="UP000005064">
    <property type="component" value="Unassembled WGS sequence"/>
</dbReference>
<dbReference type="PATRIC" id="fig|1114960.4.peg.5106"/>
<feature type="domain" description="DUF305" evidence="2">
    <location>
        <begin position="83"/>
        <end position="246"/>
    </location>
</feature>
<name>H0JYZ9_9NOCA</name>
<evidence type="ECO:0000313" key="4">
    <source>
        <dbReference type="Proteomes" id="UP000005064"/>
    </source>
</evidence>
<accession>H0JYZ9</accession>
<evidence type="ECO:0000313" key="3">
    <source>
        <dbReference type="EMBL" id="EHK80309.1"/>
    </source>
</evidence>
<gene>
    <name evidence="3" type="ORF">AK37_25031</name>
</gene>
<dbReference type="PANTHER" id="PTHR36933">
    <property type="entry name" value="SLL0788 PROTEIN"/>
    <property type="match status" value="1"/>
</dbReference>
<proteinExistence type="predicted"/>
<dbReference type="InterPro" id="IPR012347">
    <property type="entry name" value="Ferritin-like"/>
</dbReference>
<organism evidence="3 4">
    <name type="scientific">Rhodococcus pyridinivorans AK37</name>
    <dbReference type="NCBI Taxonomy" id="1114960"/>
    <lineage>
        <taxon>Bacteria</taxon>
        <taxon>Bacillati</taxon>
        <taxon>Actinomycetota</taxon>
        <taxon>Actinomycetes</taxon>
        <taxon>Mycobacteriales</taxon>
        <taxon>Nocardiaceae</taxon>
        <taxon>Rhodococcus</taxon>
    </lineage>
</organism>
<dbReference type="AlphaFoldDB" id="H0JYZ9"/>
<sequence length="249" mass="26606">MTWVLPTGEAELGHHDACARSRKEHTLMNKKTLAAGVTALAVVFTAAACSDSDTGTTAATSTSTSPASASTPTEQTAAHNDADVMFAQMMIPHHSQAIEMSDMILAKDNIPAEVSALAEQIKAAQGPEIDQLESWLDQWGAPTSMPDGAHDMPSMDEDMGMGMDGMSDGMSGMDGMMSDEDMQALSDAQGTDAARLFLKQMITHHEGAVEMARTEIAEGQFPEAVVMARSIVETQQQEIETMRQLLDTL</sequence>
<comment type="caution">
    <text evidence="3">The sequence shown here is derived from an EMBL/GenBank/DDBJ whole genome shotgun (WGS) entry which is preliminary data.</text>
</comment>
<dbReference type="InterPro" id="IPR005183">
    <property type="entry name" value="DUF305_CopM-like"/>
</dbReference>
<dbReference type="Gene3D" id="1.20.1260.10">
    <property type="match status" value="1"/>
</dbReference>
<reference evidence="3 4" key="1">
    <citation type="submission" date="2011-12" db="EMBL/GenBank/DDBJ databases">
        <authorList>
            <person name="Kriszt B."/>
            <person name="Tancsics A."/>
            <person name="Cserhati M."/>
            <person name="Toth A."/>
            <person name="Nagy I."/>
            <person name="Horvath B."/>
            <person name="Tamura T."/>
            <person name="Kukolya J."/>
            <person name="Szoboszlay S."/>
        </authorList>
    </citation>
    <scope>NUCLEOTIDE SEQUENCE [LARGE SCALE GENOMIC DNA]</scope>
    <source>
        <strain evidence="3 4">AK37</strain>
    </source>
</reference>
<feature type="region of interest" description="Disordered" evidence="1">
    <location>
        <begin position="52"/>
        <end position="75"/>
    </location>
</feature>
<keyword evidence="3" id="KW-0449">Lipoprotein</keyword>
<dbReference type="Pfam" id="PF03713">
    <property type="entry name" value="DUF305"/>
    <property type="match status" value="1"/>
</dbReference>
<dbReference type="EMBL" id="AHBW01000081">
    <property type="protein sequence ID" value="EHK80309.1"/>
    <property type="molecule type" value="Genomic_DNA"/>
</dbReference>
<evidence type="ECO:0000259" key="2">
    <source>
        <dbReference type="Pfam" id="PF03713"/>
    </source>
</evidence>